<dbReference type="InterPro" id="IPR016181">
    <property type="entry name" value="Acyl_CoA_acyltransferase"/>
</dbReference>
<evidence type="ECO:0000313" key="3">
    <source>
        <dbReference type="Proteomes" id="UP000502706"/>
    </source>
</evidence>
<dbReference type="KEGG" id="rmar:GBA65_00210"/>
<sequence length="108" mass="12123">MWAVEHGATGAFVGFAGLLRQEDRPEGEHETEVGWRLDRSFWGQGLATEGARASQRHGFEALELERIISITVPENAASRRVMEKAGLTFRGETSWRGYGVVWYAADRE</sequence>
<dbReference type="EMBL" id="CP045121">
    <property type="protein sequence ID" value="QIN77194.1"/>
    <property type="molecule type" value="Genomic_DNA"/>
</dbReference>
<reference evidence="2 3" key="1">
    <citation type="submission" date="2019-10" db="EMBL/GenBank/DDBJ databases">
        <title>Rubrobacter sp nov SCSIO 52915 isolated from a deep-sea sediment in the South China Sea.</title>
        <authorList>
            <person name="Chen R.W."/>
        </authorList>
    </citation>
    <scope>NUCLEOTIDE SEQUENCE [LARGE SCALE GENOMIC DNA]</scope>
    <source>
        <strain evidence="2 3">SCSIO 52915</strain>
    </source>
</reference>
<feature type="domain" description="N-acetyltransferase" evidence="1">
    <location>
        <begin position="1"/>
        <end position="108"/>
    </location>
</feature>
<dbReference type="Gene3D" id="3.40.630.30">
    <property type="match status" value="1"/>
</dbReference>
<keyword evidence="3" id="KW-1185">Reference proteome</keyword>
<keyword evidence="2" id="KW-0808">Transferase</keyword>
<proteinExistence type="predicted"/>
<dbReference type="PROSITE" id="PS51186">
    <property type="entry name" value="GNAT"/>
    <property type="match status" value="1"/>
</dbReference>
<dbReference type="GO" id="GO:0016747">
    <property type="term" value="F:acyltransferase activity, transferring groups other than amino-acyl groups"/>
    <property type="evidence" value="ECO:0007669"/>
    <property type="project" value="InterPro"/>
</dbReference>
<gene>
    <name evidence="2" type="ORF">GBA65_00210</name>
</gene>
<dbReference type="PANTHER" id="PTHR43792:SF1">
    <property type="entry name" value="N-ACETYLTRANSFERASE DOMAIN-CONTAINING PROTEIN"/>
    <property type="match status" value="1"/>
</dbReference>
<evidence type="ECO:0000259" key="1">
    <source>
        <dbReference type="PROSITE" id="PS51186"/>
    </source>
</evidence>
<dbReference type="Pfam" id="PF13302">
    <property type="entry name" value="Acetyltransf_3"/>
    <property type="match status" value="1"/>
</dbReference>
<protein>
    <submittedName>
        <fullName evidence="2">GNAT family N-acetyltransferase</fullName>
    </submittedName>
</protein>
<dbReference type="InterPro" id="IPR000182">
    <property type="entry name" value="GNAT_dom"/>
</dbReference>
<dbReference type="Proteomes" id="UP000502706">
    <property type="component" value="Chromosome"/>
</dbReference>
<evidence type="ECO:0000313" key="2">
    <source>
        <dbReference type="EMBL" id="QIN77194.1"/>
    </source>
</evidence>
<dbReference type="AlphaFoldDB" id="A0A6G8PS40"/>
<name>A0A6G8PS40_9ACTN</name>
<dbReference type="SUPFAM" id="SSF55729">
    <property type="entry name" value="Acyl-CoA N-acyltransferases (Nat)"/>
    <property type="match status" value="1"/>
</dbReference>
<organism evidence="2 3">
    <name type="scientific">Rubrobacter marinus</name>
    <dbReference type="NCBI Taxonomy" id="2653852"/>
    <lineage>
        <taxon>Bacteria</taxon>
        <taxon>Bacillati</taxon>
        <taxon>Actinomycetota</taxon>
        <taxon>Rubrobacteria</taxon>
        <taxon>Rubrobacterales</taxon>
        <taxon>Rubrobacteraceae</taxon>
        <taxon>Rubrobacter</taxon>
    </lineage>
</organism>
<dbReference type="PANTHER" id="PTHR43792">
    <property type="entry name" value="GNAT FAMILY, PUTATIVE (AFU_ORTHOLOGUE AFUA_3G00765)-RELATED-RELATED"/>
    <property type="match status" value="1"/>
</dbReference>
<dbReference type="InterPro" id="IPR051531">
    <property type="entry name" value="N-acetyltransferase"/>
</dbReference>
<accession>A0A6G8PS40</accession>